<dbReference type="InterPro" id="IPR052740">
    <property type="entry name" value="CE4"/>
</dbReference>
<dbReference type="OrthoDB" id="504708at2759"/>
<evidence type="ECO:0000313" key="4">
    <source>
        <dbReference type="Proteomes" id="UP000838878"/>
    </source>
</evidence>
<dbReference type="InterPro" id="IPR011330">
    <property type="entry name" value="Glyco_hydro/deAcase_b/a-brl"/>
</dbReference>
<feature type="chain" id="PRO_5035429528" description="NodB homology domain-containing protein" evidence="1">
    <location>
        <begin position="19"/>
        <end position="381"/>
    </location>
</feature>
<evidence type="ECO:0000259" key="2">
    <source>
        <dbReference type="Pfam" id="PF01522"/>
    </source>
</evidence>
<dbReference type="GO" id="GO:0005975">
    <property type="term" value="P:carbohydrate metabolic process"/>
    <property type="evidence" value="ECO:0007669"/>
    <property type="project" value="InterPro"/>
</dbReference>
<dbReference type="Gene3D" id="3.20.20.370">
    <property type="entry name" value="Glycoside hydrolase/deacetylase"/>
    <property type="match status" value="1"/>
</dbReference>
<dbReference type="PANTHER" id="PTHR45985">
    <property type="match status" value="1"/>
</dbReference>
<dbReference type="Proteomes" id="UP000838878">
    <property type="component" value="Chromosome 10"/>
</dbReference>
<dbReference type="SUPFAM" id="SSF88713">
    <property type="entry name" value="Glycoside hydrolase/deacetylase"/>
    <property type="match status" value="1"/>
</dbReference>
<dbReference type="PANTHER" id="PTHR45985:SF8">
    <property type="entry name" value="CHITIN DEACETYLASE-LIKE 9, ISOFORM A"/>
    <property type="match status" value="1"/>
</dbReference>
<evidence type="ECO:0000256" key="1">
    <source>
        <dbReference type="SAM" id="SignalP"/>
    </source>
</evidence>
<protein>
    <recommendedName>
        <fullName evidence="2">NodB homology domain-containing protein</fullName>
    </recommendedName>
</protein>
<sequence>MRVALILCNLVVLALVYAESELPLAEPCDPEKCKLPDCRCSSVEIPGGLAPRDTPQFVLLTFDDGVNINNIETYRALIYNRKNKNSCPAGTTFFVSHEYTDYSLVNELYNQGFEIALHSISHRTDDVYWRTADYETLMKEFGDQITLTSHFANIPESEIFGIRSPFLQLSGNSSFQVVSSAGLKYDSSWPTTAFTDPGLWPYTLDYQSTQDCIVPPCPTASIPGTWVMPIVAWSDLGGLPCSFVDACFFNPGHDEEAWFQFIIKNFERHYLGNRAPFGYYVHEAFFTVNDAARRALVRFLDMINNLNDVFMVNANEVINWVQNPIPLNEYVQKDCPRRTPSACRVTSCGPLSSSHTEMQYWMRICNSCPRTYPWIGNPLGL</sequence>
<dbReference type="CDD" id="cd10975">
    <property type="entry name" value="CE4_CDA_like_2"/>
    <property type="match status" value="1"/>
</dbReference>
<dbReference type="Pfam" id="PF01522">
    <property type="entry name" value="Polysacc_deac_1"/>
    <property type="match status" value="1"/>
</dbReference>
<feature type="domain" description="NodB homology" evidence="2">
    <location>
        <begin position="54"/>
        <end position="144"/>
    </location>
</feature>
<keyword evidence="1" id="KW-0732">Signal</keyword>
<proteinExistence type="predicted"/>
<dbReference type="EMBL" id="OV170230">
    <property type="protein sequence ID" value="CAH0714965.1"/>
    <property type="molecule type" value="Genomic_DNA"/>
</dbReference>
<reference evidence="3" key="1">
    <citation type="submission" date="2021-12" db="EMBL/GenBank/DDBJ databases">
        <authorList>
            <person name="Martin H S."/>
        </authorList>
    </citation>
    <scope>NUCLEOTIDE SEQUENCE</scope>
</reference>
<keyword evidence="4" id="KW-1185">Reference proteome</keyword>
<dbReference type="GO" id="GO:0016810">
    <property type="term" value="F:hydrolase activity, acting on carbon-nitrogen (but not peptide) bonds"/>
    <property type="evidence" value="ECO:0007669"/>
    <property type="project" value="InterPro"/>
</dbReference>
<gene>
    <name evidence="3" type="ORF">BINO364_LOCUS1959</name>
</gene>
<evidence type="ECO:0000313" key="3">
    <source>
        <dbReference type="EMBL" id="CAH0714965.1"/>
    </source>
</evidence>
<dbReference type="InterPro" id="IPR002509">
    <property type="entry name" value="NODB_dom"/>
</dbReference>
<feature type="signal peptide" evidence="1">
    <location>
        <begin position="1"/>
        <end position="18"/>
    </location>
</feature>
<dbReference type="AlphaFoldDB" id="A0A8J9UUK6"/>
<accession>A0A8J9UUK6</accession>
<name>A0A8J9UUK6_9NEOP</name>
<feature type="non-terminal residue" evidence="3">
    <location>
        <position position="381"/>
    </location>
</feature>
<organism evidence="3 4">
    <name type="scientific">Brenthis ino</name>
    <name type="common">lesser marbled fritillary</name>
    <dbReference type="NCBI Taxonomy" id="405034"/>
    <lineage>
        <taxon>Eukaryota</taxon>
        <taxon>Metazoa</taxon>
        <taxon>Ecdysozoa</taxon>
        <taxon>Arthropoda</taxon>
        <taxon>Hexapoda</taxon>
        <taxon>Insecta</taxon>
        <taxon>Pterygota</taxon>
        <taxon>Neoptera</taxon>
        <taxon>Endopterygota</taxon>
        <taxon>Lepidoptera</taxon>
        <taxon>Glossata</taxon>
        <taxon>Ditrysia</taxon>
        <taxon>Papilionoidea</taxon>
        <taxon>Nymphalidae</taxon>
        <taxon>Heliconiinae</taxon>
        <taxon>Argynnini</taxon>
        <taxon>Brenthis</taxon>
    </lineage>
</organism>